<dbReference type="Proteomes" id="UP000191133">
    <property type="component" value="Unassembled WGS sequence"/>
</dbReference>
<gene>
    <name evidence="2" type="ORF">SAMN04488690_1658</name>
</gene>
<evidence type="ECO:0000313" key="2">
    <source>
        <dbReference type="EMBL" id="SLM23951.1"/>
    </source>
</evidence>
<dbReference type="AlphaFoldDB" id="A0A1W1GXI0"/>
<feature type="region of interest" description="Disordered" evidence="1">
    <location>
        <begin position="117"/>
        <end position="142"/>
    </location>
</feature>
<feature type="compositionally biased region" description="Low complexity" evidence="1">
    <location>
        <begin position="198"/>
        <end position="215"/>
    </location>
</feature>
<accession>A0A1W1GXI0</accession>
<evidence type="ECO:0000313" key="3">
    <source>
        <dbReference type="Proteomes" id="UP000191133"/>
    </source>
</evidence>
<dbReference type="EMBL" id="FWEU01000002">
    <property type="protein sequence ID" value="SLM23951.1"/>
    <property type="molecule type" value="Genomic_DNA"/>
</dbReference>
<sequence>MSIPVFWSALGIVEFERIQCSTNTDRPHKFARKWLPEQMYSVFVTFANREAEVLCRFERPLLHIRALGELGPSPSLQSLDCTVRLSLCERDFRRDRGENHKSLIFLRDLPRIRFTLSNGQRRSSGPIRSLPQSEGHQSEKNCRSDCQISDLNGHRSHYDSPGFPSWNAVLAQRPARTQRVKKLHTLPPPVLINQHSATPPQQRTSTRTRSNPVLV</sequence>
<reference evidence="3" key="1">
    <citation type="submission" date="2016-10" db="EMBL/GenBank/DDBJ databases">
        <authorList>
            <person name="Varghese N."/>
        </authorList>
    </citation>
    <scope>NUCLEOTIDE SEQUENCE [LARGE SCALE GENOMIC DNA]</scope>
    <source>
        <strain evidence="3">92MFCol6.1</strain>
    </source>
</reference>
<name>A0A1W1GXI0_9GAMM</name>
<feature type="region of interest" description="Disordered" evidence="1">
    <location>
        <begin position="184"/>
        <end position="215"/>
    </location>
</feature>
<protein>
    <submittedName>
        <fullName evidence="2">Uncharacterized protein</fullName>
    </submittedName>
</protein>
<evidence type="ECO:0000256" key="1">
    <source>
        <dbReference type="SAM" id="MobiDB-lite"/>
    </source>
</evidence>
<organism evidence="2 3">
    <name type="scientific">Stenotrophomonas indicatrix</name>
    <dbReference type="NCBI Taxonomy" id="2045451"/>
    <lineage>
        <taxon>Bacteria</taxon>
        <taxon>Pseudomonadati</taxon>
        <taxon>Pseudomonadota</taxon>
        <taxon>Gammaproteobacteria</taxon>
        <taxon>Lysobacterales</taxon>
        <taxon>Lysobacteraceae</taxon>
        <taxon>Stenotrophomonas</taxon>
    </lineage>
</organism>
<proteinExistence type="predicted"/>